<evidence type="ECO:0000313" key="2">
    <source>
        <dbReference type="Proteomes" id="UP001162060"/>
    </source>
</evidence>
<reference evidence="1" key="1">
    <citation type="submission" date="2024-01" db="EMBL/GenBank/DDBJ databases">
        <authorList>
            <person name="Webb A."/>
        </authorList>
    </citation>
    <scope>NUCLEOTIDE SEQUENCE</scope>
    <source>
        <strain evidence="1">Pm1</strain>
    </source>
</reference>
<accession>A0AAV1UI49</accession>
<name>A0AAV1UI49_9STRA</name>
<protein>
    <submittedName>
        <fullName evidence="1">Uncharacterized protein</fullName>
    </submittedName>
</protein>
<dbReference type="EMBL" id="CAKLBY020000194">
    <property type="protein sequence ID" value="CAK7933352.1"/>
    <property type="molecule type" value="Genomic_DNA"/>
</dbReference>
<dbReference type="AlphaFoldDB" id="A0AAV1UI49"/>
<sequence>MKLLLPAKHNGVDADIVLLSVRPWEKGDDEGMLTLRQHQDFEAEIQIAPPEPLQKSQENANRDAF</sequence>
<evidence type="ECO:0000313" key="1">
    <source>
        <dbReference type="EMBL" id="CAK7933352.1"/>
    </source>
</evidence>
<organism evidence="1 2">
    <name type="scientific">Peronospora matthiolae</name>
    <dbReference type="NCBI Taxonomy" id="2874970"/>
    <lineage>
        <taxon>Eukaryota</taxon>
        <taxon>Sar</taxon>
        <taxon>Stramenopiles</taxon>
        <taxon>Oomycota</taxon>
        <taxon>Peronosporomycetes</taxon>
        <taxon>Peronosporales</taxon>
        <taxon>Peronosporaceae</taxon>
        <taxon>Peronospora</taxon>
    </lineage>
</organism>
<comment type="caution">
    <text evidence="1">The sequence shown here is derived from an EMBL/GenBank/DDBJ whole genome shotgun (WGS) entry which is preliminary data.</text>
</comment>
<dbReference type="Proteomes" id="UP001162060">
    <property type="component" value="Unassembled WGS sequence"/>
</dbReference>
<gene>
    <name evidence="1" type="ORF">PM001_LOCUS18502</name>
</gene>
<proteinExistence type="predicted"/>